<dbReference type="VEuPathDB" id="AmoebaDB:ACA1_374160"/>
<dbReference type="Proteomes" id="UP000011083">
    <property type="component" value="Unassembled WGS sequence"/>
</dbReference>
<dbReference type="EMBL" id="KB008119">
    <property type="protein sequence ID" value="ELR12349.1"/>
    <property type="molecule type" value="Genomic_DNA"/>
</dbReference>
<accession>L8GHL5</accession>
<feature type="transmembrane region" description="Helical" evidence="1">
    <location>
        <begin position="91"/>
        <end position="116"/>
    </location>
</feature>
<dbReference type="GeneID" id="14912908"/>
<evidence type="ECO:0000313" key="4">
    <source>
        <dbReference type="Proteomes" id="UP000011083"/>
    </source>
</evidence>
<proteinExistence type="predicted"/>
<sequence length="158" mass="17349">MVRAWSLSSLLLLLAVSLCASPTSGAEDVMAAAEDPARNLACLLKYGSITATDYCLCVAGVTDNFACSYDCSCDVLGLQCNASTCQLSKQMIGLLVFAVFASLVGVSSCVVLCCYLSRNRRRHTNYYIVQHTTELPIYEPHHHKHQHHAHLQHQPSNY</sequence>
<feature type="signal peptide" evidence="2">
    <location>
        <begin position="1"/>
        <end position="25"/>
    </location>
</feature>
<organism evidence="3 4">
    <name type="scientific">Acanthamoeba castellanii (strain ATCC 30010 / Neff)</name>
    <dbReference type="NCBI Taxonomy" id="1257118"/>
    <lineage>
        <taxon>Eukaryota</taxon>
        <taxon>Amoebozoa</taxon>
        <taxon>Discosea</taxon>
        <taxon>Longamoebia</taxon>
        <taxon>Centramoebida</taxon>
        <taxon>Acanthamoebidae</taxon>
        <taxon>Acanthamoeba</taxon>
    </lineage>
</organism>
<dbReference type="KEGG" id="acan:ACA1_374160"/>
<evidence type="ECO:0000256" key="1">
    <source>
        <dbReference type="SAM" id="Phobius"/>
    </source>
</evidence>
<gene>
    <name evidence="3" type="ORF">ACA1_374160</name>
</gene>
<keyword evidence="2" id="KW-0732">Signal</keyword>
<keyword evidence="4" id="KW-1185">Reference proteome</keyword>
<reference evidence="3 4" key="1">
    <citation type="journal article" date="2013" name="Genome Biol.">
        <title>Genome of Acanthamoeba castellanii highlights extensive lateral gene transfer and early evolution of tyrosine kinase signaling.</title>
        <authorList>
            <person name="Clarke M."/>
            <person name="Lohan A.J."/>
            <person name="Liu B."/>
            <person name="Lagkouvardos I."/>
            <person name="Roy S."/>
            <person name="Zafar N."/>
            <person name="Bertelli C."/>
            <person name="Schilde C."/>
            <person name="Kianianmomeni A."/>
            <person name="Burglin T.R."/>
            <person name="Frech C."/>
            <person name="Turcotte B."/>
            <person name="Kopec K.O."/>
            <person name="Synnott J.M."/>
            <person name="Choo C."/>
            <person name="Paponov I."/>
            <person name="Finkler A."/>
            <person name="Soon Heng Tan C."/>
            <person name="Hutchins A.P."/>
            <person name="Weinmeier T."/>
            <person name="Rattei T."/>
            <person name="Chu J.S."/>
            <person name="Gimenez G."/>
            <person name="Irimia M."/>
            <person name="Rigden D.J."/>
            <person name="Fitzpatrick D.A."/>
            <person name="Lorenzo-Morales J."/>
            <person name="Bateman A."/>
            <person name="Chiu C.H."/>
            <person name="Tang P."/>
            <person name="Hegemann P."/>
            <person name="Fromm H."/>
            <person name="Raoult D."/>
            <person name="Greub G."/>
            <person name="Miranda-Saavedra D."/>
            <person name="Chen N."/>
            <person name="Nash P."/>
            <person name="Ginger M.L."/>
            <person name="Horn M."/>
            <person name="Schaap P."/>
            <person name="Caler L."/>
            <person name="Loftus B."/>
        </authorList>
    </citation>
    <scope>NUCLEOTIDE SEQUENCE [LARGE SCALE GENOMIC DNA]</scope>
    <source>
        <strain evidence="3 4">Neff</strain>
    </source>
</reference>
<evidence type="ECO:0000256" key="2">
    <source>
        <dbReference type="SAM" id="SignalP"/>
    </source>
</evidence>
<keyword evidence="1" id="KW-1133">Transmembrane helix</keyword>
<feature type="chain" id="PRO_5003990078" evidence="2">
    <location>
        <begin position="26"/>
        <end position="158"/>
    </location>
</feature>
<keyword evidence="1" id="KW-0472">Membrane</keyword>
<evidence type="ECO:0000313" key="3">
    <source>
        <dbReference type="EMBL" id="ELR12349.1"/>
    </source>
</evidence>
<dbReference type="RefSeq" id="XP_004334362.1">
    <property type="nucleotide sequence ID" value="XM_004334314.1"/>
</dbReference>
<keyword evidence="1" id="KW-0812">Transmembrane</keyword>
<dbReference type="AlphaFoldDB" id="L8GHL5"/>
<name>L8GHL5_ACACF</name>
<protein>
    <submittedName>
        <fullName evidence="3">Uncharacterized protein</fullName>
    </submittedName>
</protein>